<keyword evidence="1" id="KW-0472">Membrane</keyword>
<proteinExistence type="predicted"/>
<evidence type="ECO:0000256" key="1">
    <source>
        <dbReference type="SAM" id="Phobius"/>
    </source>
</evidence>
<keyword evidence="1" id="KW-0812">Transmembrane</keyword>
<dbReference type="RefSeq" id="WP_254161881.1">
    <property type="nucleotide sequence ID" value="NZ_JAHESF010000005.1"/>
</dbReference>
<feature type="transmembrane region" description="Helical" evidence="1">
    <location>
        <begin position="35"/>
        <end position="65"/>
    </location>
</feature>
<keyword evidence="1" id="KW-1133">Transmembrane helix</keyword>
<feature type="transmembrane region" description="Helical" evidence="1">
    <location>
        <begin position="7"/>
        <end position="29"/>
    </location>
</feature>
<evidence type="ECO:0000313" key="3">
    <source>
        <dbReference type="Proteomes" id="UP001319200"/>
    </source>
</evidence>
<organism evidence="2 3">
    <name type="scientific">Chryseosolibacter histidini</name>
    <dbReference type="NCBI Taxonomy" id="2782349"/>
    <lineage>
        <taxon>Bacteria</taxon>
        <taxon>Pseudomonadati</taxon>
        <taxon>Bacteroidota</taxon>
        <taxon>Cytophagia</taxon>
        <taxon>Cytophagales</taxon>
        <taxon>Chryseotaleaceae</taxon>
        <taxon>Chryseosolibacter</taxon>
    </lineage>
</organism>
<sequence>MKLKKILFTALLSAASYFSGTYLVSIYGLDPPYGYYYTGTILILVSYLMMVVTVVLLMISCYRYWRTGARTNNR</sequence>
<protein>
    <submittedName>
        <fullName evidence="2">Uncharacterized protein</fullName>
    </submittedName>
</protein>
<gene>
    <name evidence="2" type="ORF">KK083_06940</name>
</gene>
<reference evidence="2 3" key="1">
    <citation type="submission" date="2021-05" db="EMBL/GenBank/DDBJ databases">
        <title>A Polyphasic approach of four new species of the genus Ohtaekwangia: Ohtaekwangia histidinii sp. nov., Ohtaekwangia cretensis sp. nov., Ohtaekwangia indiensis sp. nov., Ohtaekwangia reichenbachii sp. nov. from diverse environment.</title>
        <authorList>
            <person name="Octaviana S."/>
        </authorList>
    </citation>
    <scope>NUCLEOTIDE SEQUENCE [LARGE SCALE GENOMIC DNA]</scope>
    <source>
        <strain evidence="2 3">PWU4</strain>
    </source>
</reference>
<evidence type="ECO:0000313" key="2">
    <source>
        <dbReference type="EMBL" id="MBT1696601.1"/>
    </source>
</evidence>
<comment type="caution">
    <text evidence="2">The sequence shown here is derived from an EMBL/GenBank/DDBJ whole genome shotgun (WGS) entry which is preliminary data.</text>
</comment>
<dbReference type="Proteomes" id="UP001319200">
    <property type="component" value="Unassembled WGS sequence"/>
</dbReference>
<dbReference type="AlphaFoldDB" id="A0AAP2DHT1"/>
<name>A0AAP2DHT1_9BACT</name>
<keyword evidence="3" id="KW-1185">Reference proteome</keyword>
<accession>A0AAP2DHT1</accession>
<dbReference type="EMBL" id="JAHESF010000005">
    <property type="protein sequence ID" value="MBT1696601.1"/>
    <property type="molecule type" value="Genomic_DNA"/>
</dbReference>